<dbReference type="GO" id="GO:0009401">
    <property type="term" value="P:phosphoenolpyruvate-dependent sugar phosphotransferase system"/>
    <property type="evidence" value="ECO:0007669"/>
    <property type="project" value="UniProtKB-KW"/>
</dbReference>
<dbReference type="CDD" id="cd05566">
    <property type="entry name" value="PTS_IIB_galactitol"/>
    <property type="match status" value="1"/>
</dbReference>
<proteinExistence type="predicted"/>
<keyword evidence="2" id="KW-0598">Phosphotransferase system</keyword>
<reference evidence="4 5" key="1">
    <citation type="submission" date="2014-11" db="EMBL/GenBank/DDBJ databases">
        <title>Draft genome sequence of Chelonobacter oris 1662T, associated with respiratory disease in Hermann's Tortoises.</title>
        <authorList>
            <person name="Kudirkiene E."/>
            <person name="Hansen M.J."/>
            <person name="Bojesen A.M."/>
        </authorList>
    </citation>
    <scope>NUCLEOTIDE SEQUENCE [LARGE SCALE GENOMIC DNA]</scope>
    <source>
        <strain evidence="4 5">1662</strain>
    </source>
</reference>
<dbReference type="EMBL" id="JSUM01000004">
    <property type="protein sequence ID" value="KGQ70924.1"/>
    <property type="molecule type" value="Genomic_DNA"/>
</dbReference>
<dbReference type="OrthoDB" id="6505030at2"/>
<keyword evidence="5" id="KW-1185">Reference proteome</keyword>
<dbReference type="STRING" id="505317.OA57_03550"/>
<gene>
    <name evidence="4" type="ORF">OA57_03550</name>
</gene>
<accession>A0A0A3BBJ9</accession>
<comment type="caution">
    <text evidence="4">The sequence shown here is derived from an EMBL/GenBank/DDBJ whole genome shotgun (WGS) entry which is preliminary data.</text>
</comment>
<dbReference type="RefSeq" id="WP_034613663.1">
    <property type="nucleotide sequence ID" value="NZ_JSUM01000004.1"/>
</dbReference>
<dbReference type="SUPFAM" id="SSF52794">
    <property type="entry name" value="PTS system IIB component-like"/>
    <property type="match status" value="1"/>
</dbReference>
<dbReference type="Gene3D" id="3.40.50.2300">
    <property type="match status" value="1"/>
</dbReference>
<dbReference type="InterPro" id="IPR036095">
    <property type="entry name" value="PTS_EIIB-like_sf"/>
</dbReference>
<dbReference type="InterPro" id="IPR003501">
    <property type="entry name" value="PTS_EIIB_2/3"/>
</dbReference>
<name>A0A0A3BBJ9_9PAST</name>
<organism evidence="4 5">
    <name type="scientific">Chelonobacter oris</name>
    <dbReference type="NCBI Taxonomy" id="505317"/>
    <lineage>
        <taxon>Bacteria</taxon>
        <taxon>Pseudomonadati</taxon>
        <taxon>Pseudomonadota</taxon>
        <taxon>Gammaproteobacteria</taxon>
        <taxon>Pasteurellales</taxon>
        <taxon>Pasteurellaceae</taxon>
        <taxon>Chelonobacter</taxon>
    </lineage>
</organism>
<keyword evidence="1" id="KW-0808">Transferase</keyword>
<dbReference type="NCBIfam" id="NF007643">
    <property type="entry name" value="PRK10310.1"/>
    <property type="match status" value="1"/>
</dbReference>
<dbReference type="Pfam" id="PF02302">
    <property type="entry name" value="PTS_IIB"/>
    <property type="match status" value="1"/>
</dbReference>
<evidence type="ECO:0000313" key="5">
    <source>
        <dbReference type="Proteomes" id="UP000030380"/>
    </source>
</evidence>
<dbReference type="GO" id="GO:0008982">
    <property type="term" value="F:protein-N(PI)-phosphohistidine-sugar phosphotransferase activity"/>
    <property type="evidence" value="ECO:0007669"/>
    <property type="project" value="InterPro"/>
</dbReference>
<dbReference type="Proteomes" id="UP000030380">
    <property type="component" value="Unassembled WGS sequence"/>
</dbReference>
<dbReference type="AlphaFoldDB" id="A0A0A3BBJ9"/>
<feature type="domain" description="PTS EIIB type-2" evidence="3">
    <location>
        <begin position="3"/>
        <end position="94"/>
    </location>
</feature>
<evidence type="ECO:0000313" key="4">
    <source>
        <dbReference type="EMBL" id="KGQ70924.1"/>
    </source>
</evidence>
<protein>
    <submittedName>
        <fullName evidence="4">PTS system galactitol-specific transporter subunit IIB</fullName>
    </submittedName>
</protein>
<evidence type="ECO:0000259" key="3">
    <source>
        <dbReference type="PROSITE" id="PS51099"/>
    </source>
</evidence>
<dbReference type="InterPro" id="IPR013011">
    <property type="entry name" value="PTS_EIIB_2"/>
</dbReference>
<evidence type="ECO:0000256" key="2">
    <source>
        <dbReference type="ARBA" id="ARBA00022683"/>
    </source>
</evidence>
<dbReference type="PROSITE" id="PS51099">
    <property type="entry name" value="PTS_EIIB_TYPE_2"/>
    <property type="match status" value="1"/>
</dbReference>
<evidence type="ECO:0000256" key="1">
    <source>
        <dbReference type="ARBA" id="ARBA00022679"/>
    </source>
</evidence>
<sequence length="94" mass="10395">MTKKIIVACGGAVATSTLAAEEIRELCEENNIDLELIQCRINEIDTYLYDTDLICTTSKLDRTFDDIPIVHGMPFVSGVGIEALKEKILHILKG</sequence>